<evidence type="ECO:0000313" key="2">
    <source>
        <dbReference type="EMBL" id="KAF0289518.1"/>
    </source>
</evidence>
<reference evidence="2 3" key="1">
    <citation type="submission" date="2019-07" db="EMBL/GenBank/DDBJ databases">
        <title>Draft genome assembly of a fouling barnacle, Amphibalanus amphitrite (Darwin, 1854): The first reference genome for Thecostraca.</title>
        <authorList>
            <person name="Kim W."/>
        </authorList>
    </citation>
    <scope>NUCLEOTIDE SEQUENCE [LARGE SCALE GENOMIC DNA]</scope>
    <source>
        <strain evidence="2">SNU_AA5</strain>
        <tissue evidence="2">Soma without cirri and trophi</tissue>
    </source>
</reference>
<dbReference type="AlphaFoldDB" id="A0A6A4VGP0"/>
<sequence>MSRAGATGASCTDGAVRGSSGRRKWLPTPLRKLSHNKLTATPSLSAGELPPVAGRPLPPKPPLKKTNSERKVQPLMTPLPPPSSIDDAGGGGGGAAALLSRSSGERRLCAGAPPVAGRSPFRSPPPTASPGQSTPRSSPRGEFICRELNQALLHILLPACRG</sequence>
<dbReference type="EMBL" id="VIIS01002027">
    <property type="protein sequence ID" value="KAF0289518.1"/>
    <property type="molecule type" value="Genomic_DNA"/>
</dbReference>
<feature type="region of interest" description="Disordered" evidence="1">
    <location>
        <begin position="1"/>
        <end position="142"/>
    </location>
</feature>
<comment type="caution">
    <text evidence="2">The sequence shown here is derived from an EMBL/GenBank/DDBJ whole genome shotgun (WGS) entry which is preliminary data.</text>
</comment>
<proteinExistence type="predicted"/>
<dbReference type="Proteomes" id="UP000440578">
    <property type="component" value="Unassembled WGS sequence"/>
</dbReference>
<gene>
    <name evidence="2" type="ORF">FJT64_012267</name>
</gene>
<keyword evidence="3" id="KW-1185">Reference proteome</keyword>
<name>A0A6A4VGP0_AMPAM</name>
<evidence type="ECO:0000313" key="3">
    <source>
        <dbReference type="Proteomes" id="UP000440578"/>
    </source>
</evidence>
<evidence type="ECO:0000256" key="1">
    <source>
        <dbReference type="SAM" id="MobiDB-lite"/>
    </source>
</evidence>
<organism evidence="2 3">
    <name type="scientific">Amphibalanus amphitrite</name>
    <name type="common">Striped barnacle</name>
    <name type="synonym">Balanus amphitrite</name>
    <dbReference type="NCBI Taxonomy" id="1232801"/>
    <lineage>
        <taxon>Eukaryota</taxon>
        <taxon>Metazoa</taxon>
        <taxon>Ecdysozoa</taxon>
        <taxon>Arthropoda</taxon>
        <taxon>Crustacea</taxon>
        <taxon>Multicrustacea</taxon>
        <taxon>Cirripedia</taxon>
        <taxon>Thoracica</taxon>
        <taxon>Thoracicalcarea</taxon>
        <taxon>Balanomorpha</taxon>
        <taxon>Balanoidea</taxon>
        <taxon>Balanidae</taxon>
        <taxon>Amphibalaninae</taxon>
        <taxon>Amphibalanus</taxon>
    </lineage>
</organism>
<accession>A0A6A4VGP0</accession>
<protein>
    <submittedName>
        <fullName evidence="2">Uncharacterized protein</fullName>
    </submittedName>
</protein>